<feature type="compositionally biased region" description="Low complexity" evidence="1">
    <location>
        <begin position="29"/>
        <end position="51"/>
    </location>
</feature>
<evidence type="ECO:0000313" key="2">
    <source>
        <dbReference type="EMBL" id="BBI32117.1"/>
    </source>
</evidence>
<dbReference type="OrthoDB" id="1707591at2"/>
<name>A0A3T1D1X8_9BACL</name>
<feature type="region of interest" description="Disordered" evidence="1">
    <location>
        <begin position="25"/>
        <end position="52"/>
    </location>
</feature>
<dbReference type="RefSeq" id="WP_130606424.1">
    <property type="nucleotide sequence ID" value="NZ_AP019400.1"/>
</dbReference>
<dbReference type="Proteomes" id="UP000289856">
    <property type="component" value="Chromosome"/>
</dbReference>
<evidence type="ECO:0000256" key="1">
    <source>
        <dbReference type="SAM" id="MobiDB-lite"/>
    </source>
</evidence>
<evidence type="ECO:0008006" key="4">
    <source>
        <dbReference type="Google" id="ProtNLM"/>
    </source>
</evidence>
<accession>A0A3T1D1X8</accession>
<sequence length="334" mass="36739">MKLRHNFIASVITLSVVLTGCGAKGVDQESPSPSASSTPAPTETSSAPPTENSGELILKQFQNQVAASLPANELFTAFKEGIEKVQPAQADELIRSLEAYYEKNLPDMEKKYEDNKAQKALMSLKWPITKEQIEALKDDSIRNLVEETLEGGYKLETAEGFIFPIVDYGQLLSYGDLASTAMKSYLDLMAMESDSTTASDGGLVISWDELSSRTLAAESYVVNFPDSPERNKAETQYINYLSLYLIGLSNTPTFDYDTFILLPEVKTQYEQMVKAHAGTVTGQLTKQFLDVLSKSGDALFVKNKNGEQSNIPAVKQFRDQIESAARSKLPAGKK</sequence>
<organism evidence="2 3">
    <name type="scientific">Cohnella abietis</name>
    <dbReference type="NCBI Taxonomy" id="2507935"/>
    <lineage>
        <taxon>Bacteria</taxon>
        <taxon>Bacillati</taxon>
        <taxon>Bacillota</taxon>
        <taxon>Bacilli</taxon>
        <taxon>Bacillales</taxon>
        <taxon>Paenibacillaceae</taxon>
        <taxon>Cohnella</taxon>
    </lineage>
</organism>
<evidence type="ECO:0000313" key="3">
    <source>
        <dbReference type="Proteomes" id="UP000289856"/>
    </source>
</evidence>
<dbReference type="KEGG" id="cohn:KCTCHS21_15160"/>
<keyword evidence="3" id="KW-1185">Reference proteome</keyword>
<dbReference type="EMBL" id="AP019400">
    <property type="protein sequence ID" value="BBI32117.1"/>
    <property type="molecule type" value="Genomic_DNA"/>
</dbReference>
<reference evidence="2 3" key="1">
    <citation type="submission" date="2019-01" db="EMBL/GenBank/DDBJ databases">
        <title>Complete genome sequence of Cohnella hallensis HS21 isolated from Korean fir (Abies koreana) rhizospheric soil.</title>
        <authorList>
            <person name="Jiang L."/>
            <person name="Kang S.W."/>
            <person name="Kim S."/>
            <person name="Jung J."/>
            <person name="Kim C.Y."/>
            <person name="Kim D.H."/>
            <person name="Kim S.W."/>
            <person name="Lee J."/>
        </authorList>
    </citation>
    <scope>NUCLEOTIDE SEQUENCE [LARGE SCALE GENOMIC DNA]</scope>
    <source>
        <strain evidence="2 3">HS21</strain>
    </source>
</reference>
<protein>
    <recommendedName>
        <fullName evidence="4">Lipoprotein</fullName>
    </recommendedName>
</protein>
<gene>
    <name evidence="2" type="ORF">KCTCHS21_15160</name>
</gene>
<dbReference type="AlphaFoldDB" id="A0A3T1D1X8"/>
<dbReference type="PROSITE" id="PS51257">
    <property type="entry name" value="PROKAR_LIPOPROTEIN"/>
    <property type="match status" value="1"/>
</dbReference>
<proteinExistence type="predicted"/>